<dbReference type="RefSeq" id="WP_310310361.1">
    <property type="nucleotide sequence ID" value="NZ_JAVDWU010000001.1"/>
</dbReference>
<name>A0ABU1WG11_9BURK</name>
<proteinExistence type="predicted"/>
<accession>A0ABU1WG11</accession>
<organism evidence="1 2">
    <name type="scientific">Hydrogenophaga palleronii</name>
    <dbReference type="NCBI Taxonomy" id="65655"/>
    <lineage>
        <taxon>Bacteria</taxon>
        <taxon>Pseudomonadati</taxon>
        <taxon>Pseudomonadota</taxon>
        <taxon>Betaproteobacteria</taxon>
        <taxon>Burkholderiales</taxon>
        <taxon>Comamonadaceae</taxon>
        <taxon>Hydrogenophaga</taxon>
    </lineage>
</organism>
<comment type="caution">
    <text evidence="1">The sequence shown here is derived from an EMBL/GenBank/DDBJ whole genome shotgun (WGS) entry which is preliminary data.</text>
</comment>
<protein>
    <submittedName>
        <fullName evidence="1">Uncharacterized protein</fullName>
    </submittedName>
</protein>
<gene>
    <name evidence="1" type="ORF">J2W49_000061</name>
</gene>
<sequence length="95" mass="10641">MSEVDQLPAVKQGHWFSGGVTACSVRIVRHHILLGTHDPDDPPELAEDKPTECYYIRYHSPGVNGAWHDGGMALSVREAMFMAERKLGPVVQWQE</sequence>
<evidence type="ECO:0000313" key="1">
    <source>
        <dbReference type="EMBL" id="MDR7148133.1"/>
    </source>
</evidence>
<dbReference type="EMBL" id="JAVDWU010000001">
    <property type="protein sequence ID" value="MDR7148133.1"/>
    <property type="molecule type" value="Genomic_DNA"/>
</dbReference>
<evidence type="ECO:0000313" key="2">
    <source>
        <dbReference type="Proteomes" id="UP001265700"/>
    </source>
</evidence>
<dbReference type="Proteomes" id="UP001265700">
    <property type="component" value="Unassembled WGS sequence"/>
</dbReference>
<reference evidence="1 2" key="1">
    <citation type="submission" date="2023-07" db="EMBL/GenBank/DDBJ databases">
        <title>Sorghum-associated microbial communities from plants grown in Nebraska, USA.</title>
        <authorList>
            <person name="Schachtman D."/>
        </authorList>
    </citation>
    <scope>NUCLEOTIDE SEQUENCE [LARGE SCALE GENOMIC DNA]</scope>
    <source>
        <strain evidence="1 2">4249</strain>
    </source>
</reference>
<keyword evidence="2" id="KW-1185">Reference proteome</keyword>